<accession>A0A9K3GQF7</accession>
<dbReference type="AlphaFoldDB" id="A0A9K3GQF7"/>
<comment type="caution">
    <text evidence="2">The sequence shown here is derived from an EMBL/GenBank/DDBJ whole genome shotgun (WGS) entry which is preliminary data.</text>
</comment>
<dbReference type="EMBL" id="BDIP01007636">
    <property type="protein sequence ID" value="GIQ91393.1"/>
    <property type="molecule type" value="Genomic_DNA"/>
</dbReference>
<sequence>LGSAAPGARSGHGIGHYVPHTETDYTRPRRGDTHFDSDMDRRHRHRHFDDSPLLSDDVAVTSMPLDTDTEQREVVVVHGGVTSSGTVLSDTWVLDVETGVWTEMTPEDGPGA</sequence>
<dbReference type="InterPro" id="IPR015915">
    <property type="entry name" value="Kelch-typ_b-propeller"/>
</dbReference>
<reference evidence="2 3" key="1">
    <citation type="journal article" date="2018" name="PLoS ONE">
        <title>The draft genome of Kipferlia bialata reveals reductive genome evolution in fornicate parasites.</title>
        <authorList>
            <person name="Tanifuji G."/>
            <person name="Takabayashi S."/>
            <person name="Kume K."/>
            <person name="Takagi M."/>
            <person name="Nakayama T."/>
            <person name="Kamikawa R."/>
            <person name="Inagaki Y."/>
            <person name="Hashimoto T."/>
        </authorList>
    </citation>
    <scope>NUCLEOTIDE SEQUENCE [LARGE SCALE GENOMIC DNA]</scope>
    <source>
        <strain evidence="2">NY0173</strain>
    </source>
</reference>
<evidence type="ECO:0000313" key="3">
    <source>
        <dbReference type="Proteomes" id="UP000265618"/>
    </source>
</evidence>
<dbReference type="Gene3D" id="2.120.10.80">
    <property type="entry name" value="Kelch-type beta propeller"/>
    <property type="match status" value="1"/>
</dbReference>
<dbReference type="SUPFAM" id="SSF117281">
    <property type="entry name" value="Kelch motif"/>
    <property type="match status" value="1"/>
</dbReference>
<proteinExistence type="predicted"/>
<evidence type="ECO:0000256" key="1">
    <source>
        <dbReference type="SAM" id="MobiDB-lite"/>
    </source>
</evidence>
<evidence type="ECO:0008006" key="4">
    <source>
        <dbReference type="Google" id="ProtNLM"/>
    </source>
</evidence>
<feature type="region of interest" description="Disordered" evidence="1">
    <location>
        <begin position="1"/>
        <end position="38"/>
    </location>
</feature>
<feature type="non-terminal residue" evidence="2">
    <location>
        <position position="1"/>
    </location>
</feature>
<feature type="compositionally biased region" description="Basic and acidic residues" evidence="1">
    <location>
        <begin position="19"/>
        <end position="38"/>
    </location>
</feature>
<keyword evidence="3" id="KW-1185">Reference proteome</keyword>
<organism evidence="2 3">
    <name type="scientific">Kipferlia bialata</name>
    <dbReference type="NCBI Taxonomy" id="797122"/>
    <lineage>
        <taxon>Eukaryota</taxon>
        <taxon>Metamonada</taxon>
        <taxon>Carpediemonas-like organisms</taxon>
        <taxon>Kipferlia</taxon>
    </lineage>
</organism>
<protein>
    <recommendedName>
        <fullName evidence="4">Galactose oxidase</fullName>
    </recommendedName>
</protein>
<evidence type="ECO:0000313" key="2">
    <source>
        <dbReference type="EMBL" id="GIQ91393.1"/>
    </source>
</evidence>
<dbReference type="Pfam" id="PF01344">
    <property type="entry name" value="Kelch_1"/>
    <property type="match status" value="1"/>
</dbReference>
<dbReference type="InterPro" id="IPR006652">
    <property type="entry name" value="Kelch_1"/>
</dbReference>
<dbReference type="Proteomes" id="UP000265618">
    <property type="component" value="Unassembled WGS sequence"/>
</dbReference>
<feature type="non-terminal residue" evidence="2">
    <location>
        <position position="112"/>
    </location>
</feature>
<name>A0A9K3GQF7_9EUKA</name>
<gene>
    <name evidence="2" type="ORF">KIPB_014626</name>
</gene>